<feature type="transmembrane region" description="Helical" evidence="2">
    <location>
        <begin position="210"/>
        <end position="227"/>
    </location>
</feature>
<dbReference type="Proteomes" id="UP001139505">
    <property type="component" value="Unassembled WGS sequence"/>
</dbReference>
<comment type="caution">
    <text evidence="4">The sequence shown here is derived from an EMBL/GenBank/DDBJ whole genome shotgun (WGS) entry which is preliminary data.</text>
</comment>
<organism evidence="4 6">
    <name type="scientific">Mycobacterium montefiorense</name>
    <dbReference type="NCBI Taxonomy" id="154654"/>
    <lineage>
        <taxon>Bacteria</taxon>
        <taxon>Bacillati</taxon>
        <taxon>Actinomycetota</taxon>
        <taxon>Actinomycetes</taxon>
        <taxon>Mycobacteriales</taxon>
        <taxon>Mycobacteriaceae</taxon>
        <taxon>Mycobacterium</taxon>
        <taxon>Mycobacterium simiae complex</taxon>
    </lineage>
</organism>
<dbReference type="AlphaFoldDB" id="A0AA37PT93"/>
<proteinExistence type="predicted"/>
<protein>
    <submittedName>
        <fullName evidence="4">Uncharacterized protein</fullName>
    </submittedName>
</protein>
<dbReference type="EMBL" id="BFCH01000001">
    <property type="protein sequence ID" value="GBG35817.1"/>
    <property type="molecule type" value="Genomic_DNA"/>
</dbReference>
<keyword evidence="2" id="KW-0812">Transmembrane</keyword>
<reference evidence="4" key="3">
    <citation type="journal article" date="2022" name="Microbiol. Resour. Announc.">
        <title>Draft Genome Sequences of Eight Mycobacterium montefiorense Strains Isolated from Salamanders in Captivity.</title>
        <authorList>
            <person name="Komine T."/>
            <person name="Ihara H."/>
            <person name="Fukano H."/>
            <person name="Hoshino Y."/>
            <person name="Kurata O."/>
            <person name="Wada S."/>
        </authorList>
    </citation>
    <scope>NUCLEOTIDE SEQUENCE</scope>
    <source>
        <strain evidence="4">NJB18185</strain>
    </source>
</reference>
<reference evidence="3" key="1">
    <citation type="journal article" date="2018" name="Genome Announc.">
        <title>Draft Genome Sequence of Mycobacterium montefiorense Isolated from Japanese Black Salamander (Hynobius nigrescens).</title>
        <authorList>
            <person name="Fukano H."/>
            <person name="Yoshida M."/>
            <person name="Shimizu A."/>
            <person name="Iwao H."/>
            <person name="Katayama Y."/>
            <person name="Omatsu T."/>
            <person name="Mizutani T."/>
            <person name="Kurata O."/>
            <person name="Wada S."/>
            <person name="Hoshino Y."/>
        </authorList>
    </citation>
    <scope>NUCLEOTIDE SEQUENCE</scope>
    <source>
        <strain evidence="3">BS</strain>
    </source>
</reference>
<dbReference type="EMBL" id="BQYH01000074">
    <property type="protein sequence ID" value="GKU75377.1"/>
    <property type="molecule type" value="Genomic_DNA"/>
</dbReference>
<dbReference type="Proteomes" id="UP000245060">
    <property type="component" value="Unassembled WGS sequence"/>
</dbReference>
<feature type="transmembrane region" description="Helical" evidence="2">
    <location>
        <begin position="20"/>
        <end position="40"/>
    </location>
</feature>
<keyword evidence="1" id="KW-0175">Coiled coil</keyword>
<gene>
    <name evidence="3" type="ORF">MmonteBS_01890</name>
    <name evidence="4" type="ORF">NJB18185_51480</name>
</gene>
<feature type="transmembrane region" description="Helical" evidence="2">
    <location>
        <begin position="60"/>
        <end position="83"/>
    </location>
</feature>
<keyword evidence="5" id="KW-1185">Reference proteome</keyword>
<reference evidence="4" key="4">
    <citation type="submission" date="2022-04" db="EMBL/GenBank/DDBJ databases">
        <authorList>
            <person name="Komine T."/>
            <person name="Fukano H."/>
            <person name="Wada S."/>
        </authorList>
    </citation>
    <scope>NUCLEOTIDE SEQUENCE</scope>
    <source>
        <strain evidence="4">NJB18185</strain>
    </source>
</reference>
<name>A0AA37PT93_9MYCO</name>
<evidence type="ECO:0000313" key="6">
    <source>
        <dbReference type="Proteomes" id="UP001139505"/>
    </source>
</evidence>
<evidence type="ECO:0000256" key="1">
    <source>
        <dbReference type="SAM" id="Coils"/>
    </source>
</evidence>
<feature type="coiled-coil region" evidence="1">
    <location>
        <begin position="181"/>
        <end position="208"/>
    </location>
</feature>
<evidence type="ECO:0000313" key="3">
    <source>
        <dbReference type="EMBL" id="GBG35817.1"/>
    </source>
</evidence>
<keyword evidence="2" id="KW-1133">Transmembrane helix</keyword>
<keyword evidence="2" id="KW-0472">Membrane</keyword>
<accession>A0AA37PT93</accession>
<evidence type="ECO:0000313" key="5">
    <source>
        <dbReference type="Proteomes" id="UP000245060"/>
    </source>
</evidence>
<sequence length="228" mass="25714">MNAAALVRVASMDRWRSYPWWVPFWFVASAFVLAAWSLALEVHDLDLKWWSTTLQLVGGILAFCGFGSAYVRAAYGLPVPIWFKEHVSRFHRWITRLWNKLLRKPISVSVFPGTAKIKVRAHTPSIRQYPGALSLDRTRPLKQQVAQIADYANKLQAEVPKLLDEIGRLDGRIDKVHVGASESAEKALDHIQKEIEALTKRLDQSLVKDLQWAICGLGITVVGIALGY</sequence>
<evidence type="ECO:0000256" key="2">
    <source>
        <dbReference type="SAM" id="Phobius"/>
    </source>
</evidence>
<evidence type="ECO:0000313" key="4">
    <source>
        <dbReference type="EMBL" id="GKU75377.1"/>
    </source>
</evidence>
<reference evidence="5" key="2">
    <citation type="submission" date="2018-04" db="EMBL/GenBank/DDBJ databases">
        <title>Draft genome sequence of Mycobacterium montefiorense isolated from Japanese black salamander.</title>
        <authorList>
            <person name="Fukano H."/>
            <person name="Yoshida M."/>
            <person name="Shimizu A."/>
            <person name="Iwao H."/>
            <person name="Kurata O."/>
            <person name="Katayama Y."/>
            <person name="Omatsu T."/>
            <person name="Mizutani T."/>
            <person name="Wada S."/>
            <person name="Hoshino Y."/>
        </authorList>
    </citation>
    <scope>NUCLEOTIDE SEQUENCE [LARGE SCALE GENOMIC DNA]</scope>
    <source>
        <strain evidence="5">BS</strain>
    </source>
</reference>